<dbReference type="EMBL" id="JAPWDV010000002">
    <property type="protein sequence ID" value="KAJ6220146.1"/>
    <property type="molecule type" value="Genomic_DNA"/>
</dbReference>
<name>A0A9Q0RMW9_BLOTA</name>
<organism evidence="2 3">
    <name type="scientific">Blomia tropicalis</name>
    <name type="common">Mite</name>
    <dbReference type="NCBI Taxonomy" id="40697"/>
    <lineage>
        <taxon>Eukaryota</taxon>
        <taxon>Metazoa</taxon>
        <taxon>Ecdysozoa</taxon>
        <taxon>Arthropoda</taxon>
        <taxon>Chelicerata</taxon>
        <taxon>Arachnida</taxon>
        <taxon>Acari</taxon>
        <taxon>Acariformes</taxon>
        <taxon>Sarcoptiformes</taxon>
        <taxon>Astigmata</taxon>
        <taxon>Glycyphagoidea</taxon>
        <taxon>Echimyopodidae</taxon>
        <taxon>Blomia</taxon>
    </lineage>
</organism>
<evidence type="ECO:0000313" key="2">
    <source>
        <dbReference type="EMBL" id="KAJ6220146.1"/>
    </source>
</evidence>
<gene>
    <name evidence="2" type="ORF">RDWZM_005958</name>
</gene>
<reference evidence="2" key="1">
    <citation type="submission" date="2022-12" db="EMBL/GenBank/DDBJ databases">
        <title>Genome assemblies of Blomia tropicalis.</title>
        <authorList>
            <person name="Cui Y."/>
        </authorList>
    </citation>
    <scope>NUCLEOTIDE SEQUENCE</scope>
    <source>
        <tissue evidence="2">Adult mites</tissue>
    </source>
</reference>
<evidence type="ECO:0000259" key="1">
    <source>
        <dbReference type="Pfam" id="PF07258"/>
    </source>
</evidence>
<evidence type="ECO:0000313" key="3">
    <source>
        <dbReference type="Proteomes" id="UP001142055"/>
    </source>
</evidence>
<dbReference type="Proteomes" id="UP001142055">
    <property type="component" value="Chromosome 2"/>
</dbReference>
<sequence>MDDSKFVRQYVPLVWNNEQQMSDSCHQLLKLFYPNSSNSATNGTKSYAILDECLNVRRREIFRSIAHRVIISQAEYLHNYDWTVSVVLATDRSNRVEQPLLKLNLLIHRPEMDPIPLAYEFTKTELSAFIDMLRDAKKAWIQAMSE</sequence>
<proteinExistence type="predicted"/>
<protein>
    <recommendedName>
        <fullName evidence="1">COMM domain-containing protein</fullName>
    </recommendedName>
</protein>
<feature type="domain" description="COMM" evidence="1">
    <location>
        <begin position="77"/>
        <end position="136"/>
    </location>
</feature>
<comment type="caution">
    <text evidence="2">The sequence shown here is derived from an EMBL/GenBank/DDBJ whole genome shotgun (WGS) entry which is preliminary data.</text>
</comment>
<dbReference type="InterPro" id="IPR017920">
    <property type="entry name" value="COMM"/>
</dbReference>
<accession>A0A9Q0RMW9</accession>
<dbReference type="AlphaFoldDB" id="A0A9Q0RMW9"/>
<keyword evidence="3" id="KW-1185">Reference proteome</keyword>
<dbReference type="Pfam" id="PF07258">
    <property type="entry name" value="COMM_domain"/>
    <property type="match status" value="1"/>
</dbReference>